<dbReference type="PaxDb" id="44689-DDB0215150"/>
<keyword evidence="2" id="KW-1185">Reference proteome</keyword>
<proteinExistence type="predicted"/>
<comment type="caution">
    <text evidence="1">The sequence shown here is derived from an EMBL/GenBank/DDBJ whole genome shotgun (WGS) entry which is preliminary data.</text>
</comment>
<dbReference type="EMBL" id="AAFI02000247">
    <property type="protein sequence ID" value="EAL60330.1"/>
    <property type="molecule type" value="Genomic_DNA"/>
</dbReference>
<evidence type="ECO:0000313" key="1">
    <source>
        <dbReference type="EMBL" id="EAL60330.1"/>
    </source>
</evidence>
<sequence>MATKISITRALATVKSMSNGLMLISLTRGTDEFAQEAGFNDSVGAVSDAIKENYQGLQDIIRVHEDILAKVILSNDTTLITVAGKEYSSSSLAAFRPKITDSPVIHSASAKVNAVAIICTADAPLYSSSDETTEAGLTSSWPISIAAITLAYNSCEKRDIVKALKANYESISRHNGNSNFDQRENTARTEAFNGTKKADEASIAVFVNPVIERYQPGVLYPLEISKAPLIAEGGELETWDVAESMPANNRRLHFG</sequence>
<dbReference type="GeneID" id="3385407"/>
<organism evidence="1 2">
    <name type="scientific">Dictyostelium discoideum</name>
    <name type="common">Social amoeba</name>
    <dbReference type="NCBI Taxonomy" id="44689"/>
    <lineage>
        <taxon>Eukaryota</taxon>
        <taxon>Amoebozoa</taxon>
        <taxon>Evosea</taxon>
        <taxon>Eumycetozoa</taxon>
        <taxon>Dictyostelia</taxon>
        <taxon>Dictyosteliales</taxon>
        <taxon>Dictyosteliaceae</taxon>
        <taxon>Dictyostelium</taxon>
    </lineage>
</organism>
<protein>
    <submittedName>
        <fullName evidence="1">Uncharacterized protein</fullName>
    </submittedName>
</protein>
<gene>
    <name evidence="1" type="ORF">DDB_G0294314</name>
</gene>
<name>Q54AN9_DICDI</name>
<dbReference type="VEuPathDB" id="AmoebaDB:DDB_G0294314"/>
<evidence type="ECO:0000313" key="2">
    <source>
        <dbReference type="Proteomes" id="UP000002195"/>
    </source>
</evidence>
<feature type="non-terminal residue" evidence="1">
    <location>
        <position position="255"/>
    </location>
</feature>
<accession>Q54AN9</accession>
<dbReference type="InParanoid" id="Q54AN9"/>
<dbReference type="RefSeq" id="XP_628743.1">
    <property type="nucleotide sequence ID" value="XM_628741.1"/>
</dbReference>
<dbReference type="AlphaFoldDB" id="Q54AN9"/>
<dbReference type="dictyBase" id="DDB_G0294314"/>
<dbReference type="HOGENOM" id="CLU_1092366_0_0_1"/>
<dbReference type="KEGG" id="ddi:DDB_G0294314"/>
<reference evidence="1 2" key="1">
    <citation type="journal article" date="2005" name="Nature">
        <title>The genome of the social amoeba Dictyostelium discoideum.</title>
        <authorList>
            <consortium name="The Dictyostelium discoideum Sequencing Consortium"/>
            <person name="Eichinger L."/>
            <person name="Pachebat J.A."/>
            <person name="Glockner G."/>
            <person name="Rajandream M.A."/>
            <person name="Sucgang R."/>
            <person name="Berriman M."/>
            <person name="Song J."/>
            <person name="Olsen R."/>
            <person name="Szafranski K."/>
            <person name="Xu Q."/>
            <person name="Tunggal B."/>
            <person name="Kummerfeld S."/>
            <person name="Madera M."/>
            <person name="Konfortov B.A."/>
            <person name="Rivero F."/>
            <person name="Bankier A.T."/>
            <person name="Lehmann R."/>
            <person name="Hamlin N."/>
            <person name="Davies R."/>
            <person name="Gaudet P."/>
            <person name="Fey P."/>
            <person name="Pilcher K."/>
            <person name="Chen G."/>
            <person name="Saunders D."/>
            <person name="Sodergren E."/>
            <person name="Davis P."/>
            <person name="Kerhornou A."/>
            <person name="Nie X."/>
            <person name="Hall N."/>
            <person name="Anjard C."/>
            <person name="Hemphill L."/>
            <person name="Bason N."/>
            <person name="Farbrother P."/>
            <person name="Desany B."/>
            <person name="Just E."/>
            <person name="Morio T."/>
            <person name="Rost R."/>
            <person name="Churcher C."/>
            <person name="Cooper J."/>
            <person name="Haydock S."/>
            <person name="van Driessche N."/>
            <person name="Cronin A."/>
            <person name="Goodhead I."/>
            <person name="Muzny D."/>
            <person name="Mourier T."/>
            <person name="Pain A."/>
            <person name="Lu M."/>
            <person name="Harper D."/>
            <person name="Lindsay R."/>
            <person name="Hauser H."/>
            <person name="James K."/>
            <person name="Quiles M."/>
            <person name="Madan Babu M."/>
            <person name="Saito T."/>
            <person name="Buchrieser C."/>
            <person name="Wardroper A."/>
            <person name="Felder M."/>
            <person name="Thangavelu M."/>
            <person name="Johnson D."/>
            <person name="Knights A."/>
            <person name="Loulseged H."/>
            <person name="Mungall K."/>
            <person name="Oliver K."/>
            <person name="Price C."/>
            <person name="Quail M.A."/>
            <person name="Urushihara H."/>
            <person name="Hernandez J."/>
            <person name="Rabbinowitsch E."/>
            <person name="Steffen D."/>
            <person name="Sanders M."/>
            <person name="Ma J."/>
            <person name="Kohara Y."/>
            <person name="Sharp S."/>
            <person name="Simmonds M."/>
            <person name="Spiegler S."/>
            <person name="Tivey A."/>
            <person name="Sugano S."/>
            <person name="White B."/>
            <person name="Walker D."/>
            <person name="Woodward J."/>
            <person name="Winckler T."/>
            <person name="Tanaka Y."/>
            <person name="Shaulsky G."/>
            <person name="Schleicher M."/>
            <person name="Weinstock G."/>
            <person name="Rosenthal A."/>
            <person name="Cox E.C."/>
            <person name="Chisholm R.L."/>
            <person name="Gibbs R."/>
            <person name="Loomis W.F."/>
            <person name="Platzer M."/>
            <person name="Kay R.R."/>
            <person name="Williams J."/>
            <person name="Dear P.H."/>
            <person name="Noegel A.A."/>
            <person name="Barrell B."/>
            <person name="Kuspa A."/>
        </authorList>
    </citation>
    <scope>NUCLEOTIDE SEQUENCE [LARGE SCALE GENOMIC DNA]</scope>
    <source>
        <strain evidence="1 2">AX4</strain>
    </source>
</reference>
<dbReference type="Proteomes" id="UP000002195">
    <property type="component" value="Unassembled WGS sequence"/>
</dbReference>